<feature type="non-terminal residue" evidence="2">
    <location>
        <position position="1"/>
    </location>
</feature>
<protein>
    <submittedName>
        <fullName evidence="2">Uncharacterized protein</fullName>
    </submittedName>
</protein>
<evidence type="ECO:0000313" key="3">
    <source>
        <dbReference type="Proteomes" id="UP000799438"/>
    </source>
</evidence>
<name>A0A6A6BL72_9PEZI</name>
<dbReference type="GeneID" id="54293150"/>
<keyword evidence="3" id="KW-1185">Reference proteome</keyword>
<feature type="region of interest" description="Disordered" evidence="1">
    <location>
        <begin position="36"/>
        <end position="61"/>
    </location>
</feature>
<organism evidence="2 3">
    <name type="scientific">Aplosporella prunicola CBS 121167</name>
    <dbReference type="NCBI Taxonomy" id="1176127"/>
    <lineage>
        <taxon>Eukaryota</taxon>
        <taxon>Fungi</taxon>
        <taxon>Dikarya</taxon>
        <taxon>Ascomycota</taxon>
        <taxon>Pezizomycotina</taxon>
        <taxon>Dothideomycetes</taxon>
        <taxon>Dothideomycetes incertae sedis</taxon>
        <taxon>Botryosphaeriales</taxon>
        <taxon>Aplosporellaceae</taxon>
        <taxon>Aplosporella</taxon>
    </lineage>
</organism>
<dbReference type="Proteomes" id="UP000799438">
    <property type="component" value="Unassembled WGS sequence"/>
</dbReference>
<accession>A0A6A6BL72</accession>
<evidence type="ECO:0000256" key="1">
    <source>
        <dbReference type="SAM" id="MobiDB-lite"/>
    </source>
</evidence>
<feature type="compositionally biased region" description="Polar residues" evidence="1">
    <location>
        <begin position="114"/>
        <end position="132"/>
    </location>
</feature>
<evidence type="ECO:0000313" key="2">
    <source>
        <dbReference type="EMBL" id="KAF2143607.1"/>
    </source>
</evidence>
<dbReference type="AlphaFoldDB" id="A0A6A6BL72"/>
<dbReference type="EMBL" id="ML995481">
    <property type="protein sequence ID" value="KAF2143607.1"/>
    <property type="molecule type" value="Genomic_DNA"/>
</dbReference>
<dbReference type="RefSeq" id="XP_033399319.1">
    <property type="nucleotide sequence ID" value="XM_033535654.1"/>
</dbReference>
<feature type="region of interest" description="Disordered" evidence="1">
    <location>
        <begin position="98"/>
        <end position="132"/>
    </location>
</feature>
<gene>
    <name evidence="2" type="ORF">K452DRAFT_160005</name>
</gene>
<sequence length="132" mass="14527">LPLKPTSTSFNPAEPSKTLPPIHIFSHLQCHIPKTNSSSDSFATIKRKPTPLHPTHPQATPTSSLLTHTLLAPLLTHLIPIHHLYISTHHRIFNLSSLQTQHAPSTPHAPTKPATPSQTHVFSLRSSHQLTP</sequence>
<reference evidence="2" key="1">
    <citation type="journal article" date="2020" name="Stud. Mycol.">
        <title>101 Dothideomycetes genomes: a test case for predicting lifestyles and emergence of pathogens.</title>
        <authorList>
            <person name="Haridas S."/>
            <person name="Albert R."/>
            <person name="Binder M."/>
            <person name="Bloem J."/>
            <person name="Labutti K."/>
            <person name="Salamov A."/>
            <person name="Andreopoulos B."/>
            <person name="Baker S."/>
            <person name="Barry K."/>
            <person name="Bills G."/>
            <person name="Bluhm B."/>
            <person name="Cannon C."/>
            <person name="Castanera R."/>
            <person name="Culley D."/>
            <person name="Daum C."/>
            <person name="Ezra D."/>
            <person name="Gonzalez J."/>
            <person name="Henrissat B."/>
            <person name="Kuo A."/>
            <person name="Liang C."/>
            <person name="Lipzen A."/>
            <person name="Lutzoni F."/>
            <person name="Magnuson J."/>
            <person name="Mondo S."/>
            <person name="Nolan M."/>
            <person name="Ohm R."/>
            <person name="Pangilinan J."/>
            <person name="Park H.-J."/>
            <person name="Ramirez L."/>
            <person name="Alfaro M."/>
            <person name="Sun H."/>
            <person name="Tritt A."/>
            <person name="Yoshinaga Y."/>
            <person name="Zwiers L.-H."/>
            <person name="Turgeon B."/>
            <person name="Goodwin S."/>
            <person name="Spatafora J."/>
            <person name="Crous P."/>
            <person name="Grigoriev I."/>
        </authorList>
    </citation>
    <scope>NUCLEOTIDE SEQUENCE</scope>
    <source>
        <strain evidence="2">CBS 121167</strain>
    </source>
</reference>
<proteinExistence type="predicted"/>